<reference evidence="10" key="1">
    <citation type="submission" date="2022-01" db="EMBL/GenBank/DDBJ databases">
        <authorList>
            <person name="King R."/>
        </authorList>
    </citation>
    <scope>NUCLEOTIDE SEQUENCE</scope>
</reference>
<keyword evidence="3 6" id="KW-0863">Zinc-finger</keyword>
<dbReference type="SMART" id="SM00356">
    <property type="entry name" value="ZnF_C3H1"/>
    <property type="match status" value="2"/>
</dbReference>
<gene>
    <name evidence="10" type="ORF">PHYEVI_LOCUS1385</name>
</gene>
<dbReference type="InterPro" id="IPR003954">
    <property type="entry name" value="RRM_euk-type"/>
</dbReference>
<dbReference type="InterPro" id="IPR000571">
    <property type="entry name" value="Znf_CCCH"/>
</dbReference>
<dbReference type="GO" id="GO:0000398">
    <property type="term" value="P:mRNA splicing, via spliceosome"/>
    <property type="evidence" value="ECO:0007669"/>
    <property type="project" value="InterPro"/>
</dbReference>
<dbReference type="PROSITE" id="PS50103">
    <property type="entry name" value="ZF_C3H1"/>
    <property type="match status" value="2"/>
</dbReference>
<dbReference type="OrthoDB" id="75923at2759"/>
<evidence type="ECO:0000259" key="9">
    <source>
        <dbReference type="PROSITE" id="PS50103"/>
    </source>
</evidence>
<name>A0A9N9TFM8_PHYSR</name>
<dbReference type="SUPFAM" id="SSF54928">
    <property type="entry name" value="RNA-binding domain, RBD"/>
    <property type="match status" value="1"/>
</dbReference>
<feature type="zinc finger region" description="C3H1-type" evidence="6">
    <location>
        <begin position="136"/>
        <end position="164"/>
    </location>
</feature>
<dbReference type="GO" id="GO:0003723">
    <property type="term" value="F:RNA binding"/>
    <property type="evidence" value="ECO:0007669"/>
    <property type="project" value="UniProtKB-KW"/>
</dbReference>
<feature type="coiled-coil region" evidence="7">
    <location>
        <begin position="23"/>
        <end position="114"/>
    </location>
</feature>
<dbReference type="PRINTS" id="PR01848">
    <property type="entry name" value="U2AUXFACTOR"/>
</dbReference>
<evidence type="ECO:0000313" key="11">
    <source>
        <dbReference type="Proteomes" id="UP001153712"/>
    </source>
</evidence>
<dbReference type="GO" id="GO:0008270">
    <property type="term" value="F:zinc ion binding"/>
    <property type="evidence" value="ECO:0007669"/>
    <property type="project" value="UniProtKB-KW"/>
</dbReference>
<evidence type="ECO:0000256" key="7">
    <source>
        <dbReference type="SAM" id="Coils"/>
    </source>
</evidence>
<evidence type="ECO:0000256" key="8">
    <source>
        <dbReference type="SAM" id="MobiDB-lite"/>
    </source>
</evidence>
<keyword evidence="11" id="KW-1185">Reference proteome</keyword>
<feature type="compositionally biased region" description="Basic and acidic residues" evidence="8">
    <location>
        <begin position="317"/>
        <end position="332"/>
    </location>
</feature>
<dbReference type="AlphaFoldDB" id="A0A9N9TFM8"/>
<dbReference type="InterPro" id="IPR012677">
    <property type="entry name" value="Nucleotide-bd_a/b_plait_sf"/>
</dbReference>
<dbReference type="InterPro" id="IPR035979">
    <property type="entry name" value="RBD_domain_sf"/>
</dbReference>
<feature type="domain" description="C3H1-type" evidence="9">
    <location>
        <begin position="136"/>
        <end position="164"/>
    </location>
</feature>
<evidence type="ECO:0000256" key="2">
    <source>
        <dbReference type="ARBA" id="ARBA00022737"/>
    </source>
</evidence>
<dbReference type="Proteomes" id="UP001153712">
    <property type="component" value="Chromosome 1"/>
</dbReference>
<feature type="domain" description="C3H1-type" evidence="9">
    <location>
        <begin position="275"/>
        <end position="302"/>
    </location>
</feature>
<feature type="region of interest" description="Disordered" evidence="8">
    <location>
        <begin position="317"/>
        <end position="395"/>
    </location>
</feature>
<evidence type="ECO:0000256" key="5">
    <source>
        <dbReference type="ARBA" id="ARBA00022884"/>
    </source>
</evidence>
<keyword evidence="2" id="KW-0677">Repeat</keyword>
<dbReference type="GO" id="GO:0089701">
    <property type="term" value="C:U2AF complex"/>
    <property type="evidence" value="ECO:0007669"/>
    <property type="project" value="InterPro"/>
</dbReference>
<dbReference type="EMBL" id="OU900094">
    <property type="protein sequence ID" value="CAG9854925.1"/>
    <property type="molecule type" value="Genomic_DNA"/>
</dbReference>
<keyword evidence="4 6" id="KW-0862">Zinc</keyword>
<keyword evidence="5" id="KW-0694">RNA-binding</keyword>
<protein>
    <recommendedName>
        <fullName evidence="9">C3H1-type domain-containing protein</fullName>
    </recommendedName>
</protein>
<evidence type="ECO:0000313" key="10">
    <source>
        <dbReference type="EMBL" id="CAG9854925.1"/>
    </source>
</evidence>
<feature type="compositionally biased region" description="Basic residues" evidence="8">
    <location>
        <begin position="354"/>
        <end position="369"/>
    </location>
</feature>
<keyword evidence="7" id="KW-0175">Coiled coil</keyword>
<evidence type="ECO:0000256" key="3">
    <source>
        <dbReference type="ARBA" id="ARBA00022771"/>
    </source>
</evidence>
<organism evidence="10 11">
    <name type="scientific">Phyllotreta striolata</name>
    <name type="common">Striped flea beetle</name>
    <name type="synonym">Crioceris striolata</name>
    <dbReference type="NCBI Taxonomy" id="444603"/>
    <lineage>
        <taxon>Eukaryota</taxon>
        <taxon>Metazoa</taxon>
        <taxon>Ecdysozoa</taxon>
        <taxon>Arthropoda</taxon>
        <taxon>Hexapoda</taxon>
        <taxon>Insecta</taxon>
        <taxon>Pterygota</taxon>
        <taxon>Neoptera</taxon>
        <taxon>Endopterygota</taxon>
        <taxon>Coleoptera</taxon>
        <taxon>Polyphaga</taxon>
        <taxon>Cucujiformia</taxon>
        <taxon>Chrysomeloidea</taxon>
        <taxon>Chrysomelidae</taxon>
        <taxon>Galerucinae</taxon>
        <taxon>Alticini</taxon>
        <taxon>Phyllotreta</taxon>
    </lineage>
</organism>
<dbReference type="Gene3D" id="3.30.70.330">
    <property type="match status" value="1"/>
</dbReference>
<keyword evidence="1 6" id="KW-0479">Metal-binding</keyword>
<feature type="compositionally biased region" description="Basic residues" evidence="8">
    <location>
        <begin position="378"/>
        <end position="395"/>
    </location>
</feature>
<dbReference type="SMART" id="SM00361">
    <property type="entry name" value="RRM_1"/>
    <property type="match status" value="1"/>
</dbReference>
<proteinExistence type="predicted"/>
<sequence length="395" mass="47173">MHYNSVVEFERLQNSPSYQALLEEKLNRDRQKELEEKQIHEAREREWLRAEKEAQKVFLELQQKLALAKEERARQNEKIRLEWEEEQKRREELRQQKENELQEQLRQQELSKAKVEDFIEYGGDTPDHLKTTLETNPNKPPCPFFSKTATCRFFDVCSRNHVRPGISKILLIPNFFSHYSLEKTESDRFADAGLEFERHEIKTCYDEFFYDVVPELETFGELGLFVTCCNKESHLRGNVFIEFHSTQAALKCYRGLNGRWYAGRQISVQFVNIPSWNSAVCGVHFSNRCPKGSSCNFLHTFRNPGNSFSVYNKMKKDTEQRQRNHLESRNWRWSESPETSPKEDDWEVDAPRSSRSRVKNGSKRKRRSHSRESERRSRSSRHKKDERRKRKRRDT</sequence>
<evidence type="ECO:0000256" key="6">
    <source>
        <dbReference type="PROSITE-ProRule" id="PRU00723"/>
    </source>
</evidence>
<evidence type="ECO:0000256" key="1">
    <source>
        <dbReference type="ARBA" id="ARBA00022723"/>
    </source>
</evidence>
<evidence type="ECO:0000256" key="4">
    <source>
        <dbReference type="ARBA" id="ARBA00022833"/>
    </source>
</evidence>
<dbReference type="PANTHER" id="PTHR12620">
    <property type="entry name" value="U2 SNRNP AUXILIARY FACTOR, SMALL SUBUNIT"/>
    <property type="match status" value="1"/>
</dbReference>
<accession>A0A9N9TFM8</accession>
<feature type="zinc finger region" description="C3H1-type" evidence="6">
    <location>
        <begin position="275"/>
        <end position="302"/>
    </location>
</feature>
<dbReference type="InterPro" id="IPR009145">
    <property type="entry name" value="U2AF_small"/>
</dbReference>